<dbReference type="Pfam" id="PF00213">
    <property type="entry name" value="OSCP"/>
    <property type="match status" value="1"/>
</dbReference>
<dbReference type="Pfam" id="PF00430">
    <property type="entry name" value="ATP-synt_B"/>
    <property type="match status" value="1"/>
</dbReference>
<comment type="similarity">
    <text evidence="2">In the C-terminal section; belongs to the ATPase delta chain family.</text>
</comment>
<comment type="function">
    <text evidence="14">This fusion protein includes a component of the F(0) channel (subunit b) and of the F(1) subunit (subunit delta). Two copies of subunit b and one of delta together form the peripheral 'stator' stalk which links F(1) to F(0).</text>
</comment>
<keyword evidence="18" id="KW-0139">CF(1)</keyword>
<dbReference type="NCBIfam" id="NF009961">
    <property type="entry name" value="PRK13428.1"/>
    <property type="match status" value="1"/>
</dbReference>
<evidence type="ECO:0000256" key="17">
    <source>
        <dbReference type="HAMAP-Rule" id="MF_01398"/>
    </source>
</evidence>
<keyword evidence="7 17" id="KW-0812">Transmembrane</keyword>
<keyword evidence="11 17" id="KW-0472">Membrane</keyword>
<keyword evidence="5 17" id="KW-1003">Cell membrane</keyword>
<evidence type="ECO:0000256" key="15">
    <source>
        <dbReference type="ARBA" id="ARBA00025198"/>
    </source>
</evidence>
<dbReference type="InterPro" id="IPR005864">
    <property type="entry name" value="ATP_synth_F0_bsu_bac"/>
</dbReference>
<evidence type="ECO:0000256" key="4">
    <source>
        <dbReference type="ARBA" id="ARBA00022448"/>
    </source>
</evidence>
<keyword evidence="19" id="KW-0175">Coiled coil</keyword>
<evidence type="ECO:0000313" key="21">
    <source>
        <dbReference type="Proteomes" id="UP000093795"/>
    </source>
</evidence>
<comment type="function">
    <text evidence="18">This protein is part of the stalk that links CF(0) to CF(1). It either transmits conformational changes from CF(0) to CF(1) or is implicated in proton conduction.</text>
</comment>
<dbReference type="InterPro" id="IPR000711">
    <property type="entry name" value="ATPase_OSCP/dsu"/>
</dbReference>
<dbReference type="InterPro" id="IPR026015">
    <property type="entry name" value="ATP_synth_OSCP/delta_N_sf"/>
</dbReference>
<dbReference type="Gene3D" id="1.10.520.20">
    <property type="entry name" value="N-terminal domain of the delta subunit of the F1F0-ATP synthase"/>
    <property type="match status" value="1"/>
</dbReference>
<evidence type="ECO:0000256" key="8">
    <source>
        <dbReference type="ARBA" id="ARBA00022781"/>
    </source>
</evidence>
<keyword evidence="12" id="KW-0511">Multifunctional enzyme</keyword>
<name>A0A1A3C3V9_MYCAS</name>
<reference evidence="20 21" key="1">
    <citation type="submission" date="2016-06" db="EMBL/GenBank/DDBJ databases">
        <authorList>
            <person name="Kjaerup R.B."/>
            <person name="Dalgaard T.S."/>
            <person name="Juul-Madsen H.R."/>
        </authorList>
    </citation>
    <scope>NUCLEOTIDE SEQUENCE [LARGE SCALE GENOMIC DNA]</scope>
    <source>
        <strain evidence="20 21">1081914.2</strain>
    </source>
</reference>
<evidence type="ECO:0000256" key="5">
    <source>
        <dbReference type="ARBA" id="ARBA00022475"/>
    </source>
</evidence>
<dbReference type="PANTHER" id="PTHR11910">
    <property type="entry name" value="ATP SYNTHASE DELTA CHAIN"/>
    <property type="match status" value="1"/>
</dbReference>
<dbReference type="eggNOG" id="COG0711">
    <property type="taxonomic scope" value="Bacteria"/>
</dbReference>
<comment type="caution">
    <text evidence="20">The sequence shown here is derived from an EMBL/GenBank/DDBJ whole genome shotgun (WGS) entry which is preliminary data.</text>
</comment>
<keyword evidence="9 17" id="KW-1133">Transmembrane helix</keyword>
<dbReference type="EMBL" id="LZKQ01000186">
    <property type="protein sequence ID" value="OBI81799.1"/>
    <property type="molecule type" value="Genomic_DNA"/>
</dbReference>
<organism evidence="20 21">
    <name type="scientific">Mycobacterium asiaticum</name>
    <dbReference type="NCBI Taxonomy" id="1790"/>
    <lineage>
        <taxon>Bacteria</taxon>
        <taxon>Bacillati</taxon>
        <taxon>Actinomycetota</taxon>
        <taxon>Actinomycetes</taxon>
        <taxon>Mycobacteriales</taxon>
        <taxon>Mycobacteriaceae</taxon>
        <taxon>Mycobacterium</taxon>
    </lineage>
</organism>
<keyword evidence="6 17" id="KW-0138">CF(0)</keyword>
<keyword evidence="13 17" id="KW-0066">ATP synthesis</keyword>
<evidence type="ECO:0000256" key="18">
    <source>
        <dbReference type="HAMAP-Rule" id="MF_01416"/>
    </source>
</evidence>
<dbReference type="OrthoDB" id="5242917at2"/>
<evidence type="ECO:0000256" key="14">
    <source>
        <dbReference type="ARBA" id="ARBA00024925"/>
    </source>
</evidence>
<dbReference type="HAMAP" id="MF_01416">
    <property type="entry name" value="ATP_synth_delta_bact"/>
    <property type="match status" value="1"/>
</dbReference>
<feature type="coiled-coil region" evidence="19">
    <location>
        <begin position="59"/>
        <end position="86"/>
    </location>
</feature>
<dbReference type="NCBIfam" id="NF009967">
    <property type="entry name" value="PRK13430.1"/>
    <property type="match status" value="1"/>
</dbReference>
<dbReference type="SUPFAM" id="SSF81573">
    <property type="entry name" value="F1F0 ATP synthase subunit B, membrane domain"/>
    <property type="match status" value="1"/>
</dbReference>
<dbReference type="RefSeq" id="WP_065121605.1">
    <property type="nucleotide sequence ID" value="NZ_LZKQ01000186.1"/>
</dbReference>
<evidence type="ECO:0000256" key="1">
    <source>
        <dbReference type="ARBA" id="ARBA00004162"/>
    </source>
</evidence>
<dbReference type="Gene3D" id="1.20.5.620">
    <property type="entry name" value="F1F0 ATP synthase subunit B, membrane domain"/>
    <property type="match status" value="1"/>
</dbReference>
<evidence type="ECO:0000256" key="6">
    <source>
        <dbReference type="ARBA" id="ARBA00022547"/>
    </source>
</evidence>
<dbReference type="InterPro" id="IPR002146">
    <property type="entry name" value="ATP_synth_b/b'su_bac/chlpt"/>
</dbReference>
<evidence type="ECO:0000256" key="2">
    <source>
        <dbReference type="ARBA" id="ARBA00010377"/>
    </source>
</evidence>
<sequence>MSTFIGQLIGFAAIVALVWRYVVPPVRKLMTDRQEMVRQQLEDSDKAAQRLTESTTAHSKAVQAAKEEAEQLVEEAKADSERIAEQMKAQADSEAERIKAQGVRQTELLRAQLSRQLRLELGHESVRQAGDLVRSFVADKDQQSATVDRFLDELDQMAPEETDVEYPVLAKMRSSSRLALSNVVEQFDSAVSDLDDDGLTSLADELVSVAKLLHRETVVTRYLTVPAEDSGPRVKLLERLLDGKVADSTLGVLRTAVAERWSANADLVDAVEHLSRQALLAVAERNNKVDEVEDQLFRVSRIIDAQPRLAILLGDHTTPAEGRVGLLNKVLDSAGGGVDPVATKLLSHTIDLLRGHQTADEALQLLAEVAVARRGEVVAQVSAAADLSDAQRTRLTEVLSRIYGHPVTVQLQTDEELLGGLLIAVGDEIIDGTLKSRLAAAEAQLPD</sequence>
<evidence type="ECO:0000256" key="19">
    <source>
        <dbReference type="SAM" id="Coils"/>
    </source>
</evidence>
<comment type="subunit">
    <text evidence="16 17">F-type ATPases have 2 components, F(1) - the catalytic core - and F(0) - the membrane proton channel. F(1) has five subunits: alpha(3), beta(3), gamma(1), delta(1), epsilon(1). F(0) has three main subunits: a(1), b(2) and c(10-14). The alpha and beta chains form an alternating ring which encloses part of the gamma chain. F(1) is attached to F(0) by a central stalk formed by the gamma and epsilon chains, while a peripheral stalk is formed by the delta and b chains.</text>
</comment>
<dbReference type="STRING" id="1790.A5645_04380"/>
<protein>
    <recommendedName>
        <fullName evidence="17 18">Multifunctional fusion protein</fullName>
    </recommendedName>
    <domain>
        <recommendedName>
            <fullName evidence="17">ATP synthase subunit b</fullName>
        </recommendedName>
        <alternativeName>
            <fullName evidence="17">ATP synthase F(0) sector subunit b</fullName>
        </alternativeName>
        <alternativeName>
            <fullName evidence="17">ATPase subunit I</fullName>
        </alternativeName>
        <alternativeName>
            <fullName evidence="17">F-type ATPase subunit b</fullName>
            <shortName evidence="17">F-ATPase subunit b</shortName>
        </alternativeName>
    </domain>
    <domain>
        <recommendedName>
            <fullName evidence="18">ATP synthase subunit delta</fullName>
        </recommendedName>
        <alternativeName>
            <fullName evidence="18">ATP synthase F(1) sector subunit delta</fullName>
        </alternativeName>
        <alternativeName>
            <fullName evidence="18">F-type ATPase subunit delta</fullName>
            <shortName evidence="18">F-ATPase subunit delta</shortName>
        </alternativeName>
    </domain>
</protein>
<dbReference type="HAMAP" id="MF_01398">
    <property type="entry name" value="ATP_synth_b_bprime"/>
    <property type="match status" value="1"/>
</dbReference>
<evidence type="ECO:0000256" key="10">
    <source>
        <dbReference type="ARBA" id="ARBA00023065"/>
    </source>
</evidence>
<evidence type="ECO:0000256" key="11">
    <source>
        <dbReference type="ARBA" id="ARBA00023136"/>
    </source>
</evidence>
<comment type="similarity">
    <text evidence="3">In the N-terminal section; belongs to the ATPase B chain family.</text>
</comment>
<evidence type="ECO:0000313" key="20">
    <source>
        <dbReference type="EMBL" id="OBI81799.1"/>
    </source>
</evidence>
<proteinExistence type="inferred from homology"/>
<evidence type="ECO:0000256" key="16">
    <source>
        <dbReference type="ARBA" id="ARBA00025830"/>
    </source>
</evidence>
<keyword evidence="4 17" id="KW-0813">Transport</keyword>
<dbReference type="PRINTS" id="PR00125">
    <property type="entry name" value="ATPASEDELTA"/>
</dbReference>
<dbReference type="GO" id="GO:0005886">
    <property type="term" value="C:plasma membrane"/>
    <property type="evidence" value="ECO:0007669"/>
    <property type="project" value="UniProtKB-SubCell"/>
</dbReference>
<keyword evidence="8 17" id="KW-0375">Hydrogen ion transport</keyword>
<evidence type="ECO:0000256" key="9">
    <source>
        <dbReference type="ARBA" id="ARBA00022989"/>
    </source>
</evidence>
<comment type="function">
    <text evidence="15 17">F(1)F(0) ATP synthase produces ATP from ADP in the presence of a proton or sodium gradient. F-type ATPases consist of two structural domains, F(1) containing the extramembraneous catalytic core and F(0) containing the membrane proton channel, linked together by a central stalk and a peripheral stalk. During catalysis, ATP synthesis in the catalytic domain of F(1) is coupled via a rotary mechanism of the central stalk subunits to proton translocation.</text>
</comment>
<dbReference type="GO" id="GO:0046933">
    <property type="term" value="F:proton-transporting ATP synthase activity, rotational mechanism"/>
    <property type="evidence" value="ECO:0007669"/>
    <property type="project" value="UniProtKB-UniRule"/>
</dbReference>
<dbReference type="eggNOG" id="COG0712">
    <property type="taxonomic scope" value="Bacteria"/>
</dbReference>
<evidence type="ECO:0000256" key="12">
    <source>
        <dbReference type="ARBA" id="ARBA00023268"/>
    </source>
</evidence>
<evidence type="ECO:0000256" key="13">
    <source>
        <dbReference type="ARBA" id="ARBA00023310"/>
    </source>
</evidence>
<dbReference type="Proteomes" id="UP000093795">
    <property type="component" value="Unassembled WGS sequence"/>
</dbReference>
<dbReference type="CDD" id="cd06503">
    <property type="entry name" value="ATP-synt_Fo_b"/>
    <property type="match status" value="1"/>
</dbReference>
<evidence type="ECO:0000256" key="3">
    <source>
        <dbReference type="ARBA" id="ARBA00010811"/>
    </source>
</evidence>
<dbReference type="NCBIfam" id="TIGR01144">
    <property type="entry name" value="ATP_synt_b"/>
    <property type="match status" value="1"/>
</dbReference>
<gene>
    <name evidence="17" type="primary">atpF</name>
    <name evidence="18" type="synonym">atpH</name>
    <name evidence="20" type="ORF">A9X01_22930</name>
</gene>
<dbReference type="AlphaFoldDB" id="A0A1A3C3V9"/>
<dbReference type="NCBIfam" id="TIGR01145">
    <property type="entry name" value="ATP_synt_delta"/>
    <property type="match status" value="1"/>
</dbReference>
<keyword evidence="10 17" id="KW-0406">Ion transport</keyword>
<evidence type="ECO:0000256" key="7">
    <source>
        <dbReference type="ARBA" id="ARBA00022692"/>
    </source>
</evidence>
<comment type="similarity">
    <text evidence="17">Belongs to the ATPase B chain family.</text>
</comment>
<comment type="similarity">
    <text evidence="18">Belongs to the ATPase delta chain family.</text>
</comment>
<accession>A0A1A3C3V9</accession>
<dbReference type="InterPro" id="IPR028987">
    <property type="entry name" value="ATP_synth_B-like_membr_sf"/>
</dbReference>
<comment type="subcellular location">
    <subcellularLocation>
        <location evidence="18">Cell membrane</location>
        <topology evidence="18">Peripheral membrane protein</topology>
    </subcellularLocation>
    <subcellularLocation>
        <location evidence="1 17">Cell membrane</location>
        <topology evidence="1 17">Single-pass membrane protein</topology>
    </subcellularLocation>
</comment>
<dbReference type="GO" id="GO:0045259">
    <property type="term" value="C:proton-transporting ATP synthase complex"/>
    <property type="evidence" value="ECO:0007669"/>
    <property type="project" value="UniProtKB-KW"/>
</dbReference>
<comment type="function">
    <text evidence="17">Component of the F(0) channel, it forms part of the peripheral stalk, linking F(1) to F(0).</text>
</comment>